<keyword evidence="2" id="KW-1015">Disulfide bond</keyword>
<protein>
    <recommendedName>
        <fullName evidence="5">Ig-like domain-containing protein</fullName>
    </recommendedName>
</protein>
<dbReference type="InterPro" id="IPR003599">
    <property type="entry name" value="Ig_sub"/>
</dbReference>
<dbReference type="EMBL" id="BRZM01000070">
    <property type="protein sequence ID" value="GLD64739.1"/>
    <property type="molecule type" value="Genomic_DNA"/>
</dbReference>
<dbReference type="GO" id="GO:0004888">
    <property type="term" value="F:transmembrane signaling receptor activity"/>
    <property type="evidence" value="ECO:0007669"/>
    <property type="project" value="TreeGrafter"/>
</dbReference>
<dbReference type="InterPro" id="IPR050488">
    <property type="entry name" value="Ig_Fc_receptor"/>
</dbReference>
<reference evidence="6" key="1">
    <citation type="submission" date="2022-08" db="EMBL/GenBank/DDBJ databases">
        <title>Genome sequencing of akame (Lates japonicus).</title>
        <authorList>
            <person name="Hashiguchi Y."/>
            <person name="Takahashi H."/>
        </authorList>
    </citation>
    <scope>NUCLEOTIDE SEQUENCE</scope>
    <source>
        <strain evidence="6">Kochi</strain>
    </source>
</reference>
<evidence type="ECO:0000256" key="4">
    <source>
        <dbReference type="SAM" id="SignalP"/>
    </source>
</evidence>
<dbReference type="InterPro" id="IPR007110">
    <property type="entry name" value="Ig-like_dom"/>
</dbReference>
<feature type="region of interest" description="Disordered" evidence="3">
    <location>
        <begin position="269"/>
        <end position="296"/>
    </location>
</feature>
<name>A0AAD3RC04_LATJO</name>
<evidence type="ECO:0000256" key="3">
    <source>
        <dbReference type="SAM" id="MobiDB-lite"/>
    </source>
</evidence>
<organism evidence="6 7">
    <name type="scientific">Lates japonicus</name>
    <name type="common">Japanese lates</name>
    <dbReference type="NCBI Taxonomy" id="270547"/>
    <lineage>
        <taxon>Eukaryota</taxon>
        <taxon>Metazoa</taxon>
        <taxon>Chordata</taxon>
        <taxon>Craniata</taxon>
        <taxon>Vertebrata</taxon>
        <taxon>Euteleostomi</taxon>
        <taxon>Actinopterygii</taxon>
        <taxon>Neopterygii</taxon>
        <taxon>Teleostei</taxon>
        <taxon>Neoteleostei</taxon>
        <taxon>Acanthomorphata</taxon>
        <taxon>Carangaria</taxon>
        <taxon>Carangaria incertae sedis</taxon>
        <taxon>Centropomidae</taxon>
        <taxon>Lates</taxon>
    </lineage>
</organism>
<dbReference type="GO" id="GO:0009897">
    <property type="term" value="C:external side of plasma membrane"/>
    <property type="evidence" value="ECO:0007669"/>
    <property type="project" value="TreeGrafter"/>
</dbReference>
<evidence type="ECO:0000313" key="7">
    <source>
        <dbReference type="Proteomes" id="UP001279410"/>
    </source>
</evidence>
<feature type="compositionally biased region" description="Polar residues" evidence="3">
    <location>
        <begin position="286"/>
        <end position="296"/>
    </location>
</feature>
<evidence type="ECO:0000259" key="5">
    <source>
        <dbReference type="PROSITE" id="PS50835"/>
    </source>
</evidence>
<dbReference type="InterPro" id="IPR036179">
    <property type="entry name" value="Ig-like_dom_sf"/>
</dbReference>
<comment type="caution">
    <text evidence="6">The sequence shown here is derived from an EMBL/GenBank/DDBJ whole genome shotgun (WGS) entry which is preliminary data.</text>
</comment>
<dbReference type="InterPro" id="IPR013783">
    <property type="entry name" value="Ig-like_fold"/>
</dbReference>
<keyword evidence="7" id="KW-1185">Reference proteome</keyword>
<gene>
    <name evidence="6" type="ORF">AKAME5_001626500</name>
</gene>
<feature type="domain" description="Ig-like" evidence="5">
    <location>
        <begin position="118"/>
        <end position="210"/>
    </location>
</feature>
<keyword evidence="1 4" id="KW-0732">Signal</keyword>
<accession>A0AAD3RC04</accession>
<evidence type="ECO:0000313" key="6">
    <source>
        <dbReference type="EMBL" id="GLD64739.1"/>
    </source>
</evidence>
<dbReference type="Proteomes" id="UP001279410">
    <property type="component" value="Unassembled WGS sequence"/>
</dbReference>
<dbReference type="PANTHER" id="PTHR11481:SF64">
    <property type="entry name" value="FC RECEPTOR-LIKE PROTEIN 4"/>
    <property type="match status" value="1"/>
</dbReference>
<feature type="signal peptide" evidence="4">
    <location>
        <begin position="1"/>
        <end position="19"/>
    </location>
</feature>
<dbReference type="GO" id="GO:0006955">
    <property type="term" value="P:immune response"/>
    <property type="evidence" value="ECO:0007669"/>
    <property type="project" value="TreeGrafter"/>
</dbReference>
<dbReference type="SMART" id="SM00409">
    <property type="entry name" value="IG"/>
    <property type="match status" value="2"/>
</dbReference>
<dbReference type="PROSITE" id="PS50835">
    <property type="entry name" value="IG_LIKE"/>
    <property type="match status" value="1"/>
</dbReference>
<evidence type="ECO:0000256" key="1">
    <source>
        <dbReference type="ARBA" id="ARBA00022729"/>
    </source>
</evidence>
<feature type="chain" id="PRO_5042272393" description="Ig-like domain-containing protein" evidence="4">
    <location>
        <begin position="20"/>
        <end position="296"/>
    </location>
</feature>
<dbReference type="SUPFAM" id="SSF48726">
    <property type="entry name" value="Immunoglobulin"/>
    <property type="match status" value="2"/>
</dbReference>
<dbReference type="GO" id="GO:0007166">
    <property type="term" value="P:cell surface receptor signaling pathway"/>
    <property type="evidence" value="ECO:0007669"/>
    <property type="project" value="TreeGrafter"/>
</dbReference>
<proteinExistence type="predicted"/>
<dbReference type="PANTHER" id="PTHR11481">
    <property type="entry name" value="IMMUNOGLOBULIN FC RECEPTOR"/>
    <property type="match status" value="1"/>
</dbReference>
<dbReference type="AlphaFoldDB" id="A0AAD3RC04"/>
<dbReference type="Gene3D" id="2.60.40.10">
    <property type="entry name" value="Immunoglobulins"/>
    <property type="match status" value="2"/>
</dbReference>
<evidence type="ECO:0000256" key="2">
    <source>
        <dbReference type="ARBA" id="ARBA00023157"/>
    </source>
</evidence>
<sequence length="296" mass="34300">MRNTLLCVLGSLLLNRLLCGRTPAAAKEAVVTRHPNWPKIYREERITLRCEIKNGENSKWEYEWKTTTSMKLSNNDQFMITAYVFHNGYYKCRGRDISGQFKTKWSDAFKLTVYANKPRPVLTVSPSWLSPGASVTLNCKIEHPSAGWRFYWYKSVPKPAERNYRVVRLPGSTNGTEEDSYIIHGPTYTARYQCRVRRGHSVFYSHYSESEFVWSKDLLRFPSFRASLPQAQSSDQDQAVNQEQQYSSLLTDGRDKEYSDVVSHSIQLKRLDKRSEHDDPEERSDCNVNPLSTTES</sequence>